<evidence type="ECO:0000313" key="5">
    <source>
        <dbReference type="Proteomes" id="UP001597158"/>
    </source>
</evidence>
<accession>A0ABW3WG08</accession>
<sequence>MDNDLAPGPLLSLTLDAATRVLSANLAHDARFPRIDALWLREQLGAAGYAELRIRPDAIKGLIARYNAGQSVEAVEIAECADAMLEVEVAADGLSAELTLTPAKGGRPATKAELLGLLAARGIVEGVLVDEINRAIAKGQANRLVIARGREAVPGEDGWLERLLPETPARVPNVRPCGRTDFRDFGEILVVQEGEGLMRRHPATRGEDGRNVLGQPIAPKPGRDVRFASGLRGTRAAAEDPDLLVAACDGQPVEVCDGIIVEPIYTVDSVNMATGNIDFDGTVRVRNDIQAGMSVRASGDIEVGGVVEPATLEAGGNIIVRGGVMGGLGGKTAGKDFSAVAIRCDGSFTATYAQQARITAGDSIFIDDLAMQCQLVARNHIRVGNQRRGHIIGGKACANLSIHARVIGAHNRIRTELEIGADTALSQAVQAKAQERDIQENKLLEVGKLLNFADRNPGKVTSEMLSRAELAAAALSTGIEALRNEEEALRFRLELAQQARVNVEQTVFEGVTVSMGERSLRIPQVLAASTIRLADQGLGVFPLEDDSHFDEPQKPGGESARRR</sequence>
<comment type="caution">
    <text evidence="4">The sequence shown here is derived from an EMBL/GenBank/DDBJ whole genome shotgun (WGS) entry which is preliminary data.</text>
</comment>
<proteinExistence type="predicted"/>
<dbReference type="InterPro" id="IPR046865">
    <property type="entry name" value="FapA_b_solenoid"/>
</dbReference>
<evidence type="ECO:0000256" key="1">
    <source>
        <dbReference type="SAM" id="Coils"/>
    </source>
</evidence>
<dbReference type="Proteomes" id="UP001597158">
    <property type="component" value="Unassembled WGS sequence"/>
</dbReference>
<evidence type="ECO:0000313" key="4">
    <source>
        <dbReference type="EMBL" id="MFD1264064.1"/>
    </source>
</evidence>
<name>A0ABW3WG08_9RHOO</name>
<reference evidence="5" key="1">
    <citation type="journal article" date="2019" name="Int. J. Syst. Evol. Microbiol.">
        <title>The Global Catalogue of Microorganisms (GCM) 10K type strain sequencing project: providing services to taxonomists for standard genome sequencing and annotation.</title>
        <authorList>
            <consortium name="The Broad Institute Genomics Platform"/>
            <consortium name="The Broad Institute Genome Sequencing Center for Infectious Disease"/>
            <person name="Wu L."/>
            <person name="Ma J."/>
        </authorList>
    </citation>
    <scope>NUCLEOTIDE SEQUENCE [LARGE SCALE GENOMIC DNA]</scope>
    <source>
        <strain evidence="5">CCUG 48884</strain>
    </source>
</reference>
<dbReference type="RefSeq" id="WP_277834525.1">
    <property type="nucleotide sequence ID" value="NZ_JARQZE010000014.1"/>
</dbReference>
<protein>
    <submittedName>
        <fullName evidence="4">DUF342 domain-containing protein</fullName>
    </submittedName>
</protein>
<organism evidence="4 5">
    <name type="scientific">Thauera mechernichensis</name>
    <dbReference type="NCBI Taxonomy" id="82788"/>
    <lineage>
        <taxon>Bacteria</taxon>
        <taxon>Pseudomonadati</taxon>
        <taxon>Pseudomonadota</taxon>
        <taxon>Betaproteobacteria</taxon>
        <taxon>Rhodocyclales</taxon>
        <taxon>Zoogloeaceae</taxon>
        <taxon>Thauera</taxon>
    </lineage>
</organism>
<keyword evidence="1" id="KW-0175">Coiled coil</keyword>
<feature type="domain" description="Flagellar Assembly Protein A N-terminal region" evidence="3">
    <location>
        <begin position="86"/>
        <end position="254"/>
    </location>
</feature>
<dbReference type="InterPro" id="IPR005646">
    <property type="entry name" value="FapA"/>
</dbReference>
<gene>
    <name evidence="4" type="ORF">ACFQ4M_10765</name>
</gene>
<evidence type="ECO:0000259" key="3">
    <source>
        <dbReference type="Pfam" id="PF20250"/>
    </source>
</evidence>
<feature type="coiled-coil region" evidence="1">
    <location>
        <begin position="465"/>
        <end position="499"/>
    </location>
</feature>
<feature type="region of interest" description="Disordered" evidence="2">
    <location>
        <begin position="543"/>
        <end position="563"/>
    </location>
</feature>
<dbReference type="InterPro" id="IPR046866">
    <property type="entry name" value="FapA_N"/>
</dbReference>
<evidence type="ECO:0000256" key="2">
    <source>
        <dbReference type="SAM" id="MobiDB-lite"/>
    </source>
</evidence>
<dbReference type="PANTHER" id="PTHR38032:SF1">
    <property type="entry name" value="RNA-BINDING PROTEIN KHPB N-TERMINAL DOMAIN-CONTAINING PROTEIN"/>
    <property type="match status" value="1"/>
</dbReference>
<dbReference type="PANTHER" id="PTHR38032">
    <property type="entry name" value="POLYMERASE-RELATED"/>
    <property type="match status" value="1"/>
</dbReference>
<dbReference type="Pfam" id="PF20250">
    <property type="entry name" value="FapA_N"/>
    <property type="match status" value="1"/>
</dbReference>
<keyword evidence="5" id="KW-1185">Reference proteome</keyword>
<dbReference type="Pfam" id="PF03961">
    <property type="entry name" value="FapA"/>
    <property type="match status" value="1"/>
</dbReference>
<dbReference type="EMBL" id="JBHTMC010000023">
    <property type="protein sequence ID" value="MFD1264064.1"/>
    <property type="molecule type" value="Genomic_DNA"/>
</dbReference>